<evidence type="ECO:0000256" key="1">
    <source>
        <dbReference type="ARBA" id="ARBA00004651"/>
    </source>
</evidence>
<dbReference type="CDD" id="cd17504">
    <property type="entry name" value="MFS_MMR_MDR_like"/>
    <property type="match status" value="1"/>
</dbReference>
<dbReference type="SUPFAM" id="SSF103473">
    <property type="entry name" value="MFS general substrate transporter"/>
    <property type="match status" value="2"/>
</dbReference>
<dbReference type="InterPro" id="IPR011701">
    <property type="entry name" value="MFS"/>
</dbReference>
<evidence type="ECO:0000313" key="10">
    <source>
        <dbReference type="Proteomes" id="UP000377595"/>
    </source>
</evidence>
<feature type="transmembrane region" description="Helical" evidence="7">
    <location>
        <begin position="195"/>
        <end position="213"/>
    </location>
</feature>
<feature type="transmembrane region" description="Helical" evidence="7">
    <location>
        <begin position="46"/>
        <end position="65"/>
    </location>
</feature>
<dbReference type="Proteomes" id="UP000377595">
    <property type="component" value="Unassembled WGS sequence"/>
</dbReference>
<dbReference type="Pfam" id="PF07690">
    <property type="entry name" value="MFS_1"/>
    <property type="match status" value="1"/>
</dbReference>
<name>A0A5M3Y225_9ACTN</name>
<evidence type="ECO:0000256" key="4">
    <source>
        <dbReference type="ARBA" id="ARBA00022989"/>
    </source>
</evidence>
<feature type="compositionally biased region" description="Basic and acidic residues" evidence="6">
    <location>
        <begin position="457"/>
        <end position="468"/>
    </location>
</feature>
<feature type="transmembrane region" description="Helical" evidence="7">
    <location>
        <begin position="403"/>
        <end position="422"/>
    </location>
</feature>
<feature type="transmembrane region" description="Helical" evidence="7">
    <location>
        <begin position="77"/>
        <end position="96"/>
    </location>
</feature>
<keyword evidence="10" id="KW-1185">Reference proteome</keyword>
<dbReference type="EMBL" id="BLAF01000073">
    <property type="protein sequence ID" value="GES25763.1"/>
    <property type="molecule type" value="Genomic_DNA"/>
</dbReference>
<evidence type="ECO:0000256" key="3">
    <source>
        <dbReference type="ARBA" id="ARBA00022692"/>
    </source>
</evidence>
<comment type="subcellular location">
    <subcellularLocation>
        <location evidence="1">Cell membrane</location>
        <topology evidence="1">Multi-pass membrane protein</topology>
    </subcellularLocation>
</comment>
<evidence type="ECO:0000259" key="8">
    <source>
        <dbReference type="PROSITE" id="PS50850"/>
    </source>
</evidence>
<dbReference type="PANTHER" id="PTHR42718">
    <property type="entry name" value="MAJOR FACILITATOR SUPERFAMILY MULTIDRUG TRANSPORTER MFSC"/>
    <property type="match status" value="1"/>
</dbReference>
<keyword evidence="3 7" id="KW-0812">Transmembrane</keyword>
<dbReference type="InterPro" id="IPR020846">
    <property type="entry name" value="MFS_dom"/>
</dbReference>
<evidence type="ECO:0000313" key="9">
    <source>
        <dbReference type="EMBL" id="GES25763.1"/>
    </source>
</evidence>
<keyword evidence="2" id="KW-0813">Transport</keyword>
<dbReference type="AlphaFoldDB" id="A0A5M3Y225"/>
<gene>
    <name evidence="9" type="ORF">Aple_086620</name>
</gene>
<feature type="transmembrane region" description="Helical" evidence="7">
    <location>
        <begin position="134"/>
        <end position="157"/>
    </location>
</feature>
<feature type="transmembrane region" description="Helical" evidence="7">
    <location>
        <begin position="163"/>
        <end position="183"/>
    </location>
</feature>
<comment type="caution">
    <text evidence="9">The sequence shown here is derived from an EMBL/GenBank/DDBJ whole genome shotgun (WGS) entry which is preliminary data.</text>
</comment>
<protein>
    <submittedName>
        <fullName evidence="9">MFS transporter</fullName>
    </submittedName>
</protein>
<dbReference type="Gene3D" id="1.20.1720.10">
    <property type="entry name" value="Multidrug resistance protein D"/>
    <property type="match status" value="1"/>
</dbReference>
<dbReference type="PANTHER" id="PTHR42718:SF9">
    <property type="entry name" value="MAJOR FACILITATOR SUPERFAMILY MULTIDRUG TRANSPORTER MFSC"/>
    <property type="match status" value="1"/>
</dbReference>
<proteinExistence type="predicted"/>
<feature type="transmembrane region" description="Helical" evidence="7">
    <location>
        <begin position="263"/>
        <end position="283"/>
    </location>
</feature>
<evidence type="ECO:0000256" key="2">
    <source>
        <dbReference type="ARBA" id="ARBA00022448"/>
    </source>
</evidence>
<organism evidence="9 10">
    <name type="scientific">Acrocarpospora pleiomorpha</name>
    <dbReference type="NCBI Taxonomy" id="90975"/>
    <lineage>
        <taxon>Bacteria</taxon>
        <taxon>Bacillati</taxon>
        <taxon>Actinomycetota</taxon>
        <taxon>Actinomycetes</taxon>
        <taxon>Streptosporangiales</taxon>
        <taxon>Streptosporangiaceae</taxon>
        <taxon>Acrocarpospora</taxon>
    </lineage>
</organism>
<dbReference type="GO" id="GO:0005886">
    <property type="term" value="C:plasma membrane"/>
    <property type="evidence" value="ECO:0007669"/>
    <property type="project" value="UniProtKB-SubCell"/>
</dbReference>
<dbReference type="InterPro" id="IPR036259">
    <property type="entry name" value="MFS_trans_sf"/>
</dbReference>
<feature type="transmembrane region" description="Helical" evidence="7">
    <location>
        <begin position="428"/>
        <end position="452"/>
    </location>
</feature>
<dbReference type="GO" id="GO:0022857">
    <property type="term" value="F:transmembrane transporter activity"/>
    <property type="evidence" value="ECO:0007669"/>
    <property type="project" value="InterPro"/>
</dbReference>
<reference evidence="9 10" key="1">
    <citation type="submission" date="2019-10" db="EMBL/GenBank/DDBJ databases">
        <title>Whole genome shotgun sequence of Acrocarpospora pleiomorpha NBRC 16267.</title>
        <authorList>
            <person name="Ichikawa N."/>
            <person name="Kimura A."/>
            <person name="Kitahashi Y."/>
            <person name="Komaki H."/>
            <person name="Oguchi A."/>
        </authorList>
    </citation>
    <scope>NUCLEOTIDE SEQUENCE [LARGE SCALE GENOMIC DNA]</scope>
    <source>
        <strain evidence="9 10">NBRC 16267</strain>
    </source>
</reference>
<feature type="compositionally biased region" description="Basic and acidic residues" evidence="6">
    <location>
        <begin position="476"/>
        <end position="487"/>
    </location>
</feature>
<dbReference type="Gene3D" id="1.20.1250.20">
    <property type="entry name" value="MFS general substrate transporter like domains"/>
    <property type="match status" value="1"/>
</dbReference>
<feature type="domain" description="Major facilitator superfamily (MFS) profile" evidence="8">
    <location>
        <begin position="11"/>
        <end position="457"/>
    </location>
</feature>
<evidence type="ECO:0000256" key="6">
    <source>
        <dbReference type="SAM" id="MobiDB-lite"/>
    </source>
</evidence>
<feature type="region of interest" description="Disordered" evidence="6">
    <location>
        <begin position="454"/>
        <end position="487"/>
    </location>
</feature>
<feature type="transmembrane region" description="Helical" evidence="7">
    <location>
        <begin position="102"/>
        <end position="122"/>
    </location>
</feature>
<sequence>MSERGARRWLVFGVLAISAASFSMLQSLVVPVLTLIQGAYGTDQSTATWALTGYLLSASICTPILGRVGDVLGKRRMLLIVLSALCLGSLIAALAPTIGWLIAARVLQGAGGAVLPLSFGVIRDEWREQMSRGIGGIAAIAAAGFAAGMVVAGPIVGGLGYRWLFWIPMIITGLAALGAAVVIPDSPARDRVRVPIVPGVLLAGWLVALLLALSRGHAWGWNSSLTIGLLASSAALFVTWIWMECHVPVPMVDMRMMRFRGVWASNVISLFAGFGAFAFFGFLPQLLQAPTSTGYGFGASVTQSGWVLLPSACASFAVGLTSSRLVTRFGARTVTAVGTVVAGVALLVVALFHDSLWQLYAATTMYGLGSGMVFSSLPSVVIGSVPAQQTGVASGMNANLRTIGGAIGAATMGGIVTAGVGADGLPTGTVYTIGFLVLSGGTLLSAMGAAYLPGQPRRQDGTKDRTREGSSPMGRLEGRVARDAADA</sequence>
<feature type="transmembrane region" description="Helical" evidence="7">
    <location>
        <begin position="333"/>
        <end position="353"/>
    </location>
</feature>
<feature type="transmembrane region" description="Helical" evidence="7">
    <location>
        <begin position="303"/>
        <end position="321"/>
    </location>
</feature>
<keyword evidence="4 7" id="KW-1133">Transmembrane helix</keyword>
<feature type="transmembrane region" description="Helical" evidence="7">
    <location>
        <begin position="359"/>
        <end position="382"/>
    </location>
</feature>
<evidence type="ECO:0000256" key="7">
    <source>
        <dbReference type="SAM" id="Phobius"/>
    </source>
</evidence>
<accession>A0A5M3Y225</accession>
<evidence type="ECO:0000256" key="5">
    <source>
        <dbReference type="ARBA" id="ARBA00023136"/>
    </source>
</evidence>
<dbReference type="PROSITE" id="PS50850">
    <property type="entry name" value="MFS"/>
    <property type="match status" value="1"/>
</dbReference>
<dbReference type="RefSeq" id="WP_308805547.1">
    <property type="nucleotide sequence ID" value="NZ_BLAF01000073.1"/>
</dbReference>
<feature type="transmembrane region" description="Helical" evidence="7">
    <location>
        <begin position="219"/>
        <end position="242"/>
    </location>
</feature>
<keyword evidence="5 7" id="KW-0472">Membrane</keyword>
<feature type="transmembrane region" description="Helical" evidence="7">
    <location>
        <begin position="12"/>
        <end position="40"/>
    </location>
</feature>